<dbReference type="PANTHER" id="PTHR48098">
    <property type="entry name" value="ENTEROCHELIN ESTERASE-RELATED"/>
    <property type="match status" value="1"/>
</dbReference>
<organism evidence="2 3">
    <name type="scientific">Larkinella arboricola</name>
    <dbReference type="NCBI Taxonomy" id="643671"/>
    <lineage>
        <taxon>Bacteria</taxon>
        <taxon>Pseudomonadati</taxon>
        <taxon>Bacteroidota</taxon>
        <taxon>Cytophagia</taxon>
        <taxon>Cytophagales</taxon>
        <taxon>Spirosomataceae</taxon>
        <taxon>Larkinella</taxon>
    </lineage>
</organism>
<dbReference type="Pfam" id="PF00756">
    <property type="entry name" value="Esterase"/>
    <property type="match status" value="1"/>
</dbReference>
<dbReference type="RefSeq" id="WP_229310745.1">
    <property type="nucleotide sequence ID" value="NZ_QLMC01000005.1"/>
</dbReference>
<evidence type="ECO:0000313" key="3">
    <source>
        <dbReference type="Proteomes" id="UP000248790"/>
    </source>
</evidence>
<evidence type="ECO:0000313" key="2">
    <source>
        <dbReference type="EMBL" id="RAJ94172.1"/>
    </source>
</evidence>
<dbReference type="EMBL" id="QLMC01000005">
    <property type="protein sequence ID" value="RAJ94172.1"/>
    <property type="molecule type" value="Genomic_DNA"/>
</dbReference>
<gene>
    <name evidence="2" type="ORF">LX87_04056</name>
</gene>
<proteinExistence type="predicted"/>
<dbReference type="InterPro" id="IPR029058">
    <property type="entry name" value="AB_hydrolase_fold"/>
</dbReference>
<accession>A0A327WS76</accession>
<reference evidence="2 3" key="1">
    <citation type="submission" date="2018-06" db="EMBL/GenBank/DDBJ databases">
        <title>Genomic Encyclopedia of Archaeal and Bacterial Type Strains, Phase II (KMG-II): from individual species to whole genera.</title>
        <authorList>
            <person name="Goeker M."/>
        </authorList>
    </citation>
    <scope>NUCLEOTIDE SEQUENCE [LARGE SCALE GENOMIC DNA]</scope>
    <source>
        <strain evidence="2 3">DSM 21851</strain>
    </source>
</reference>
<dbReference type="AlphaFoldDB" id="A0A327WS76"/>
<comment type="caution">
    <text evidence="2">The sequence shown here is derived from an EMBL/GenBank/DDBJ whole genome shotgun (WGS) entry which is preliminary data.</text>
</comment>
<dbReference type="SUPFAM" id="SSF53474">
    <property type="entry name" value="alpha/beta-Hydrolases"/>
    <property type="match status" value="1"/>
</dbReference>
<protein>
    <submittedName>
        <fullName evidence="2">Enterochelin esterase family protein</fullName>
    </submittedName>
</protein>
<feature type="chain" id="PRO_5016393468" evidence="1">
    <location>
        <begin position="25"/>
        <end position="398"/>
    </location>
</feature>
<name>A0A327WS76_LARAB</name>
<dbReference type="GO" id="GO:0016747">
    <property type="term" value="F:acyltransferase activity, transferring groups other than amino-acyl groups"/>
    <property type="evidence" value="ECO:0007669"/>
    <property type="project" value="TreeGrafter"/>
</dbReference>
<sequence length="398" mass="43915">MMKKLPIPFFLSLFLLALLPSARAQQAHVNLDWNPHKNTQNLNPFGANVISPEVSDDHRVTFRLKAPRAQEVMLTGGPILLALKATQPIPFKKETDTLWTLTVGPVKPDIYVYRFIIDGVTVVDPNNTLTGFSDQPGYSQLVVHGDGPAYYDARPVPHGTVTRHVYHSDVLNGEREIYIYTPPGYNPKKKYPVLYLLGGSGELASTWAIDGRANFIADNLIAEAKAVPMIIAMPNNQVIHRTDPRHTELTFKLFEEELRKQIVPFVDKYYSTVTKPKGRALAGLSMGGRHTQLVGFNCLDLFGSFGCLSSGDVNTEQTSAKFLNDPDVNKKVDYLLVGQGTGEVATIGQRAVALHEALQKHNIRHDYYVGGEGAHDWGPGAICSTTGFCPICGKRSNF</sequence>
<dbReference type="Gene3D" id="2.60.40.10">
    <property type="entry name" value="Immunoglobulins"/>
    <property type="match status" value="1"/>
</dbReference>
<dbReference type="PANTHER" id="PTHR48098:SF1">
    <property type="entry name" value="DIACYLGLYCEROL ACYLTRANSFERASE_MYCOLYLTRANSFERASE AG85A"/>
    <property type="match status" value="1"/>
</dbReference>
<keyword evidence="1" id="KW-0732">Signal</keyword>
<dbReference type="Gene3D" id="3.40.50.1820">
    <property type="entry name" value="alpha/beta hydrolase"/>
    <property type="match status" value="1"/>
</dbReference>
<dbReference type="Proteomes" id="UP000248790">
    <property type="component" value="Unassembled WGS sequence"/>
</dbReference>
<evidence type="ECO:0000256" key="1">
    <source>
        <dbReference type="SAM" id="SignalP"/>
    </source>
</evidence>
<dbReference type="SUPFAM" id="SSF81296">
    <property type="entry name" value="E set domains"/>
    <property type="match status" value="1"/>
</dbReference>
<dbReference type="InterPro" id="IPR050583">
    <property type="entry name" value="Mycobacterial_A85_antigen"/>
</dbReference>
<keyword evidence="3" id="KW-1185">Reference proteome</keyword>
<dbReference type="InterPro" id="IPR014756">
    <property type="entry name" value="Ig_E-set"/>
</dbReference>
<feature type="signal peptide" evidence="1">
    <location>
        <begin position="1"/>
        <end position="24"/>
    </location>
</feature>
<dbReference type="InterPro" id="IPR000801">
    <property type="entry name" value="Esterase-like"/>
</dbReference>
<dbReference type="CDD" id="cd11294">
    <property type="entry name" value="E_set_Esterase_like_N"/>
    <property type="match status" value="1"/>
</dbReference>
<dbReference type="InterPro" id="IPR013783">
    <property type="entry name" value="Ig-like_fold"/>
</dbReference>